<evidence type="ECO:0000259" key="8">
    <source>
        <dbReference type="PROSITE" id="PS51352"/>
    </source>
</evidence>
<proteinExistence type="inferred from homology"/>
<dbReference type="FunFam" id="3.40.30.10:FF:000001">
    <property type="entry name" value="Thioredoxin"/>
    <property type="match status" value="1"/>
</dbReference>
<dbReference type="PROSITE" id="PS00194">
    <property type="entry name" value="THIOREDOXIN_1"/>
    <property type="match status" value="1"/>
</dbReference>
<gene>
    <name evidence="9" type="primary">trxC</name>
    <name evidence="9" type="ORF">HRJ34_27450</name>
</gene>
<reference evidence="9" key="1">
    <citation type="submission" date="2020-07" db="EMBL/GenBank/DDBJ databases">
        <authorList>
            <person name="Camacho E."/>
        </authorList>
    </citation>
    <scope>NUCLEOTIDE SEQUENCE</scope>
    <source>
        <strain evidence="9">MPO218</strain>
        <plasmid evidence="9">pIBU218</plasmid>
    </source>
</reference>
<evidence type="ECO:0000256" key="4">
    <source>
        <dbReference type="ARBA" id="ARBA00022982"/>
    </source>
</evidence>
<dbReference type="Gene3D" id="3.40.30.10">
    <property type="entry name" value="Glutaredoxin"/>
    <property type="match status" value="1"/>
</dbReference>
<evidence type="ECO:0000313" key="9">
    <source>
        <dbReference type="EMBL" id="QTH24814.1"/>
    </source>
</evidence>
<dbReference type="RefSeq" id="WP_037569315.1">
    <property type="nucleotide sequence ID" value="NZ_CP059320.1"/>
</dbReference>
<dbReference type="InterPro" id="IPR036249">
    <property type="entry name" value="Thioredoxin-like_sf"/>
</dbReference>
<dbReference type="AlphaFoldDB" id="A0A975D8P6"/>
<evidence type="ECO:0000256" key="3">
    <source>
        <dbReference type="ARBA" id="ARBA00022723"/>
    </source>
</evidence>
<dbReference type="NCBIfam" id="NF008229">
    <property type="entry name" value="PRK10996.1"/>
    <property type="match status" value="1"/>
</dbReference>
<dbReference type="PANTHER" id="PTHR45663:SF11">
    <property type="entry name" value="GEO12009P1"/>
    <property type="match status" value="1"/>
</dbReference>
<dbReference type="PRINTS" id="PR00421">
    <property type="entry name" value="THIOREDOXIN"/>
</dbReference>
<dbReference type="GO" id="GO:0015035">
    <property type="term" value="F:protein-disulfide reductase activity"/>
    <property type="evidence" value="ECO:0007669"/>
    <property type="project" value="UniProtKB-UniRule"/>
</dbReference>
<dbReference type="Pfam" id="PF21352">
    <property type="entry name" value="Zn_ribbon_Thio2"/>
    <property type="match status" value="1"/>
</dbReference>
<dbReference type="PANTHER" id="PTHR45663">
    <property type="entry name" value="GEO12009P1"/>
    <property type="match status" value="1"/>
</dbReference>
<evidence type="ECO:0000256" key="1">
    <source>
        <dbReference type="ARBA" id="ARBA00008987"/>
    </source>
</evidence>
<evidence type="ECO:0000313" key="10">
    <source>
        <dbReference type="Proteomes" id="UP000664914"/>
    </source>
</evidence>
<dbReference type="InterPro" id="IPR049299">
    <property type="entry name" value="Thio2_N"/>
</dbReference>
<keyword evidence="2" id="KW-0813">Transport</keyword>
<feature type="domain" description="Thioredoxin" evidence="8">
    <location>
        <begin position="20"/>
        <end position="145"/>
    </location>
</feature>
<keyword evidence="5" id="KW-1015">Disulfide bond</keyword>
<protein>
    <recommendedName>
        <fullName evidence="7">Thioredoxin</fullName>
    </recommendedName>
</protein>
<dbReference type="SUPFAM" id="SSF52833">
    <property type="entry name" value="Thioredoxin-like"/>
    <property type="match status" value="1"/>
</dbReference>
<name>A0A975D8P6_9SPHN</name>
<dbReference type="CDD" id="cd02947">
    <property type="entry name" value="TRX_family"/>
    <property type="match status" value="1"/>
</dbReference>
<dbReference type="EMBL" id="CP059320">
    <property type="protein sequence ID" value="QTH24814.1"/>
    <property type="molecule type" value="Genomic_DNA"/>
</dbReference>
<evidence type="ECO:0000256" key="7">
    <source>
        <dbReference type="NCBIfam" id="TIGR01068"/>
    </source>
</evidence>
<keyword evidence="3" id="KW-0479">Metal-binding</keyword>
<geneLocation type="plasmid" evidence="9 10">
    <name>pIBU218</name>
</geneLocation>
<keyword evidence="9" id="KW-0614">Plasmid</keyword>
<evidence type="ECO:0000256" key="6">
    <source>
        <dbReference type="ARBA" id="ARBA00023284"/>
    </source>
</evidence>
<organism evidence="9 10">
    <name type="scientific">Rhizorhabdus wittichii</name>
    <dbReference type="NCBI Taxonomy" id="160791"/>
    <lineage>
        <taxon>Bacteria</taxon>
        <taxon>Pseudomonadati</taxon>
        <taxon>Pseudomonadota</taxon>
        <taxon>Alphaproteobacteria</taxon>
        <taxon>Sphingomonadales</taxon>
        <taxon>Sphingomonadaceae</taxon>
        <taxon>Rhizorhabdus</taxon>
    </lineage>
</organism>
<dbReference type="PROSITE" id="PS51352">
    <property type="entry name" value="THIOREDOXIN_2"/>
    <property type="match status" value="1"/>
</dbReference>
<evidence type="ECO:0000256" key="2">
    <source>
        <dbReference type="ARBA" id="ARBA00022448"/>
    </source>
</evidence>
<accession>A0A975D8P6</accession>
<keyword evidence="4" id="KW-0249">Electron transport</keyword>
<comment type="similarity">
    <text evidence="1">Belongs to the thioredoxin family.</text>
</comment>
<sequence length="147" mass="15617">MSESQLVVCPVCASINRVPAAKIGAAPNCGRCSMPLFQGQPVDVDATAFDRHVGRGSLPVLVDFWASWCGPCRAMAPAFKAAAAELEPHVRLLKVDTEAEQGIAGRYHIQSIPTLILVKGGREIARQAGAMDRARLVAWARQALAAA</sequence>
<dbReference type="InterPro" id="IPR013766">
    <property type="entry name" value="Thioredoxin_domain"/>
</dbReference>
<dbReference type="NCBIfam" id="TIGR01068">
    <property type="entry name" value="thioredoxin"/>
    <property type="match status" value="1"/>
</dbReference>
<dbReference type="Gene3D" id="2.30.30.380">
    <property type="entry name" value="Zn-finger domain of Sec23/24"/>
    <property type="match status" value="1"/>
</dbReference>
<dbReference type="InterPro" id="IPR005746">
    <property type="entry name" value="Thioredoxin"/>
</dbReference>
<dbReference type="GO" id="GO:0046872">
    <property type="term" value="F:metal ion binding"/>
    <property type="evidence" value="ECO:0007669"/>
    <property type="project" value="UniProtKB-KW"/>
</dbReference>
<evidence type="ECO:0000256" key="5">
    <source>
        <dbReference type="ARBA" id="ARBA00023157"/>
    </source>
</evidence>
<dbReference type="InterPro" id="IPR017937">
    <property type="entry name" value="Thioredoxin_CS"/>
</dbReference>
<dbReference type="Pfam" id="PF00085">
    <property type="entry name" value="Thioredoxin"/>
    <property type="match status" value="1"/>
</dbReference>
<dbReference type="GO" id="GO:0045454">
    <property type="term" value="P:cell redox homeostasis"/>
    <property type="evidence" value="ECO:0007669"/>
    <property type="project" value="TreeGrafter"/>
</dbReference>
<reference evidence="9" key="2">
    <citation type="submission" date="2021-04" db="EMBL/GenBank/DDBJ databases">
        <title>Isolation and genomic analysis of the ibuprofen-degrading bacterium Sphingomonas strain MPO218.</title>
        <authorList>
            <person name="Aulestia M."/>
            <person name="Flores A."/>
            <person name="Mangas E.L."/>
            <person name="Perez-Pulido A.J."/>
            <person name="Santero E."/>
            <person name="Camacho E.M."/>
        </authorList>
    </citation>
    <scope>NUCLEOTIDE SEQUENCE</scope>
    <source>
        <strain evidence="9">MPO218</strain>
        <plasmid evidence="9">pIBU218</plasmid>
    </source>
</reference>
<dbReference type="Proteomes" id="UP000664914">
    <property type="component" value="Plasmid pIBU218"/>
</dbReference>
<keyword evidence="6" id="KW-0676">Redox-active center</keyword>
<dbReference type="GO" id="GO:0005829">
    <property type="term" value="C:cytosol"/>
    <property type="evidence" value="ECO:0007669"/>
    <property type="project" value="TreeGrafter"/>
</dbReference>